<dbReference type="InterPro" id="IPR032584">
    <property type="entry name" value="DUF4913"/>
</dbReference>
<keyword evidence="1" id="KW-0614">Plasmid</keyword>
<evidence type="ECO:0000313" key="1">
    <source>
        <dbReference type="EMBL" id="ABR67093.1"/>
    </source>
</evidence>
<dbReference type="AlphaFoldDB" id="A6YFT2"/>
<proteinExistence type="predicted"/>
<organism evidence="1">
    <name type="scientific">Arthrobacter sp. Chr15</name>
    <dbReference type="NCBI Taxonomy" id="447032"/>
    <lineage>
        <taxon>Bacteria</taxon>
        <taxon>Bacillati</taxon>
        <taxon>Actinomycetota</taxon>
        <taxon>Actinomycetes</taxon>
        <taxon>Micrococcales</taxon>
        <taxon>Micrococcaceae</taxon>
        <taxon>Arthrobacter</taxon>
    </lineage>
</organism>
<geneLocation type="plasmid" evidence="1">
    <name>pChr15</name>
</geneLocation>
<evidence type="ECO:0008006" key="2">
    <source>
        <dbReference type="Google" id="ProtNLM"/>
    </source>
</evidence>
<reference evidence="1" key="1">
    <citation type="journal article" date="2008" name="Plasmid">
        <title>Comparative analysis of eight Arthrobacter plasmids.</title>
        <authorList>
            <person name="Jerke K."/>
            <person name="Nakatsu C.H."/>
            <person name="Beasley F."/>
            <person name="Konopka A."/>
        </authorList>
    </citation>
    <scope>NUCLEOTIDE SEQUENCE</scope>
    <source>
        <strain evidence="1">Chr15</strain>
        <plasmid evidence="1">pChr15</plasmid>
    </source>
</reference>
<name>A6YFT2_9MICC</name>
<dbReference type="Pfam" id="PF16259">
    <property type="entry name" value="DUF4913"/>
    <property type="match status" value="1"/>
</dbReference>
<dbReference type="RefSeq" id="WP_012311458.1">
    <property type="nucleotide sequence ID" value="NC_010492.1"/>
</dbReference>
<protein>
    <recommendedName>
        <fullName evidence="2">DUF4913 domain-containing protein</fullName>
    </recommendedName>
</protein>
<sequence>MDEPITELDTELAEFVDTVLTPIFESRTGGHAWCAEWWKHTEILNRLQDLCDGWNKIGPEADDIDLNTWYRLYLDHHMPIITNKETGPLRGCTNLAHGSIRTDQWQHPSPAD</sequence>
<dbReference type="EMBL" id="EF495212">
    <property type="protein sequence ID" value="ABR67093.1"/>
    <property type="molecule type" value="Genomic_DNA"/>
</dbReference>
<accession>A6YFT2</accession>